<organism evidence="1 2">
    <name type="scientific">Araneus ventricosus</name>
    <name type="common">Orbweaver spider</name>
    <name type="synonym">Epeira ventricosa</name>
    <dbReference type="NCBI Taxonomy" id="182803"/>
    <lineage>
        <taxon>Eukaryota</taxon>
        <taxon>Metazoa</taxon>
        <taxon>Ecdysozoa</taxon>
        <taxon>Arthropoda</taxon>
        <taxon>Chelicerata</taxon>
        <taxon>Arachnida</taxon>
        <taxon>Araneae</taxon>
        <taxon>Araneomorphae</taxon>
        <taxon>Entelegynae</taxon>
        <taxon>Araneoidea</taxon>
        <taxon>Araneidae</taxon>
        <taxon>Araneus</taxon>
    </lineage>
</organism>
<accession>A0A4Y2JXM6</accession>
<sequence length="145" mass="16538">MNKHHILLFSNYGNLGRIYSHQRNSRNKNAPRITSDVPESCHRSVAHRITTRGKAPSLGMRKKITVTFFHRWGCLSVCDGGRPRNKVTCVPLTINTRQCHCEKKEAENASSKRKRKVTLPVGGYRVSKRKLRHPSDGALKMKFMA</sequence>
<name>A0A4Y2JXM6_ARAVE</name>
<keyword evidence="2" id="KW-1185">Reference proteome</keyword>
<proteinExistence type="predicted"/>
<dbReference type="AlphaFoldDB" id="A0A4Y2JXM6"/>
<dbReference type="EMBL" id="BGPR01004034">
    <property type="protein sequence ID" value="GBM95143.1"/>
    <property type="molecule type" value="Genomic_DNA"/>
</dbReference>
<comment type="caution">
    <text evidence="1">The sequence shown here is derived from an EMBL/GenBank/DDBJ whole genome shotgun (WGS) entry which is preliminary data.</text>
</comment>
<evidence type="ECO:0000313" key="2">
    <source>
        <dbReference type="Proteomes" id="UP000499080"/>
    </source>
</evidence>
<evidence type="ECO:0000313" key="1">
    <source>
        <dbReference type="EMBL" id="GBM95143.1"/>
    </source>
</evidence>
<dbReference type="Proteomes" id="UP000499080">
    <property type="component" value="Unassembled WGS sequence"/>
</dbReference>
<gene>
    <name evidence="1" type="ORF">AVEN_249010_1</name>
</gene>
<protein>
    <submittedName>
        <fullName evidence="1">Uncharacterized protein</fullName>
    </submittedName>
</protein>
<reference evidence="1 2" key="1">
    <citation type="journal article" date="2019" name="Sci. Rep.">
        <title>Orb-weaving spider Araneus ventricosus genome elucidates the spidroin gene catalogue.</title>
        <authorList>
            <person name="Kono N."/>
            <person name="Nakamura H."/>
            <person name="Ohtoshi R."/>
            <person name="Moran D.A.P."/>
            <person name="Shinohara A."/>
            <person name="Yoshida Y."/>
            <person name="Fujiwara M."/>
            <person name="Mori M."/>
            <person name="Tomita M."/>
            <person name="Arakawa K."/>
        </authorList>
    </citation>
    <scope>NUCLEOTIDE SEQUENCE [LARGE SCALE GENOMIC DNA]</scope>
</reference>